<dbReference type="InterPro" id="IPR051248">
    <property type="entry name" value="UPF0507/Ank_repeat_27"/>
</dbReference>
<gene>
    <name evidence="3" type="ORF">LAME_0D10638G</name>
</gene>
<keyword evidence="4" id="KW-1185">Reference proteome</keyword>
<dbReference type="InterPro" id="IPR036770">
    <property type="entry name" value="Ankyrin_rpt-contain_sf"/>
</dbReference>
<dbReference type="GO" id="GO:0005770">
    <property type="term" value="C:late endosome"/>
    <property type="evidence" value="ECO:0007669"/>
    <property type="project" value="TreeGrafter"/>
</dbReference>
<dbReference type="PROSITE" id="PS51205">
    <property type="entry name" value="VPS9"/>
    <property type="match status" value="1"/>
</dbReference>
<sequence length="1099" mass="126687">MPYHLPVLLNPLVNAVFNCPTPHTSALRKVFSQIAKRRFLLVAPDTETLTEYEDLETGQLLPELCYTHEFVADHIVMLDSRDGMPVDEFRTLSGKTIVVRNQQGTLLTGTGFDTRRRCRILEARLLTNFNDYLEGSSSYPVIHVDFPFTGRLARRDEWQLFKSLKPVASREKNVEKSSKFEYSTKETISLEQMLRINPTHADQLSVIFETERKLLTSFKYNANVLASHFAETCEKAFEVINKDPNFQHLPNVQMHVHEYVELSLYDDFWAQLTNSMKAVEIEALSDYNLLRNISISQVPSFLYPMNNSKFDLRFVTQVEQNLLEAVDCLRKLSSTNCHSAKAKVIVDTLQTLSRTISVDGMTIPIDADTLVSLLVVTVCRAGVKDLKSHLFYLQEFAKDSVQITFGVLAYGMSTLEAVLSYFDVPEKVHSLEHNGRMNLEFWSWLSNLDASVKAGDPQDLEKMIQVRTSSGQSSLAFCIQEKQERAFEHLINNYEAQVPLEDLLHDQNVEGSNLLIQMLDGGCYELADKFVDMLCLNCTKRELKEFLNRSNRYGRTSGHYLMHAPDLIKKLGIFLNWEKQDCNGQTPLFAVIRAYDQPSYEDMFMEAYNWATEWCKLQRKVFRSSLHTDTKGNSLLHVVRSNASFLLNDASANVNATNKNGLTPLMVYAKYNRLDNVKCIIKDRRLILEKCQEGTYLNCFDFFKNPTVLREMGKQPSSIACLPLKLILARSIKCENNEWVVWMTCRSKGSTNVVMRPLRFIQNLLLLYWKAYPRTFLPLEEFVNELHELCKLNILVLYRLQAHVFLRKLSIMLSIILQESIFADAFHSSDLNISQHIGDEGNRDQSKEDSGLIEPDQMTSIQRVLKFNRSEMMLFRARAHILKKLSASAELKETDLTKAHQLLAKRVNLFFNSFEHCGEMFPDLTFLRKRPDCGSIASSLNFLQRCTEVLIANIDKALNVDLPKWWHAYGELAASRHEYQKHFPDSVRPNGAASSGLFRSYIETKRSKLADTISTKIKRNVNYLTKVGWDIKQENERLAVEVNNFLMFKNEFWTILTVREHTELNIQMLQEHLICLEESLLNYTEQFNNEHVNNLHRGF</sequence>
<dbReference type="GO" id="GO:0005886">
    <property type="term" value="C:plasma membrane"/>
    <property type="evidence" value="ECO:0007669"/>
    <property type="project" value="TreeGrafter"/>
</dbReference>
<comment type="similarity">
    <text evidence="1">Belongs to the UPF0507 family.</text>
</comment>
<protein>
    <submittedName>
        <fullName evidence="3">LAME_0D10638g1_1</fullName>
    </submittedName>
</protein>
<dbReference type="Pfam" id="PF02204">
    <property type="entry name" value="VPS9"/>
    <property type="match status" value="1"/>
</dbReference>
<dbReference type="Gene3D" id="1.25.40.20">
    <property type="entry name" value="Ankyrin repeat-containing domain"/>
    <property type="match status" value="1"/>
</dbReference>
<dbReference type="InterPro" id="IPR037191">
    <property type="entry name" value="VPS9_dom_sf"/>
</dbReference>
<dbReference type="AlphaFoldDB" id="A0A1G4JBW9"/>
<dbReference type="OrthoDB" id="7464126at2759"/>
<name>A0A1G4JBW9_9SACH</name>
<dbReference type="Gene3D" id="1.20.1050.80">
    <property type="entry name" value="VPS9 domain"/>
    <property type="match status" value="1"/>
</dbReference>
<dbReference type="PANTHER" id="PTHR24170">
    <property type="entry name" value="ANKYRIN REPEAT DOMAIN-CONTAINING PROTEIN 27"/>
    <property type="match status" value="1"/>
</dbReference>
<proteinExistence type="inferred from homology"/>
<evidence type="ECO:0000313" key="4">
    <source>
        <dbReference type="Proteomes" id="UP000191144"/>
    </source>
</evidence>
<dbReference type="InterPro" id="IPR003123">
    <property type="entry name" value="VPS9"/>
</dbReference>
<dbReference type="GO" id="GO:0000149">
    <property type="term" value="F:SNARE binding"/>
    <property type="evidence" value="ECO:0007669"/>
    <property type="project" value="TreeGrafter"/>
</dbReference>
<organism evidence="3 4">
    <name type="scientific">Lachancea meyersii CBS 8951</name>
    <dbReference type="NCBI Taxonomy" id="1266667"/>
    <lineage>
        <taxon>Eukaryota</taxon>
        <taxon>Fungi</taxon>
        <taxon>Dikarya</taxon>
        <taxon>Ascomycota</taxon>
        <taxon>Saccharomycotina</taxon>
        <taxon>Saccharomycetes</taxon>
        <taxon>Saccharomycetales</taxon>
        <taxon>Saccharomycetaceae</taxon>
        <taxon>Lachancea</taxon>
    </lineage>
</organism>
<dbReference type="GO" id="GO:0045022">
    <property type="term" value="P:early endosome to late endosome transport"/>
    <property type="evidence" value="ECO:0007669"/>
    <property type="project" value="TreeGrafter"/>
</dbReference>
<dbReference type="GO" id="GO:0005085">
    <property type="term" value="F:guanyl-nucleotide exchange factor activity"/>
    <property type="evidence" value="ECO:0007669"/>
    <property type="project" value="TreeGrafter"/>
</dbReference>
<evidence type="ECO:0000313" key="3">
    <source>
        <dbReference type="EMBL" id="SCU87576.1"/>
    </source>
</evidence>
<dbReference type="PANTHER" id="PTHR24170:SF1">
    <property type="entry name" value="DOMAIN PROTEIN, PUTATIVE (AFU_ORTHOLOGUE AFUA_1G09870)-RELATED"/>
    <property type="match status" value="1"/>
</dbReference>
<dbReference type="SUPFAM" id="SSF109993">
    <property type="entry name" value="VPS9 domain"/>
    <property type="match status" value="1"/>
</dbReference>
<dbReference type="Proteomes" id="UP000191144">
    <property type="component" value="Chromosome D"/>
</dbReference>
<evidence type="ECO:0000256" key="1">
    <source>
        <dbReference type="ARBA" id="ARBA00007428"/>
    </source>
</evidence>
<feature type="domain" description="VPS9" evidence="2">
    <location>
        <begin position="283"/>
        <end position="431"/>
    </location>
</feature>
<accession>A0A1G4JBW9</accession>
<reference evidence="4" key="1">
    <citation type="submission" date="2016-03" db="EMBL/GenBank/DDBJ databases">
        <authorList>
            <person name="Devillers Hugo."/>
        </authorList>
    </citation>
    <scope>NUCLEOTIDE SEQUENCE [LARGE SCALE GENOMIC DNA]</scope>
</reference>
<dbReference type="GO" id="GO:0097422">
    <property type="term" value="C:tubular endosome"/>
    <property type="evidence" value="ECO:0007669"/>
    <property type="project" value="TreeGrafter"/>
</dbReference>
<dbReference type="GO" id="GO:0005769">
    <property type="term" value="C:early endosome"/>
    <property type="evidence" value="ECO:0007669"/>
    <property type="project" value="TreeGrafter"/>
</dbReference>
<dbReference type="GO" id="GO:0030133">
    <property type="term" value="C:transport vesicle"/>
    <property type="evidence" value="ECO:0007669"/>
    <property type="project" value="TreeGrafter"/>
</dbReference>
<dbReference type="SUPFAM" id="SSF48403">
    <property type="entry name" value="Ankyrin repeat"/>
    <property type="match status" value="1"/>
</dbReference>
<dbReference type="EMBL" id="LT598482">
    <property type="protein sequence ID" value="SCU87576.1"/>
    <property type="molecule type" value="Genomic_DNA"/>
</dbReference>
<evidence type="ECO:0000259" key="2">
    <source>
        <dbReference type="PROSITE" id="PS51205"/>
    </source>
</evidence>